<proteinExistence type="predicted"/>
<name>A0ABY1KXF0_9FLAO</name>
<dbReference type="EMBL" id="FTOB01000004">
    <property type="protein sequence ID" value="SIS89214.1"/>
    <property type="molecule type" value="Genomic_DNA"/>
</dbReference>
<dbReference type="Proteomes" id="UP000185728">
    <property type="component" value="Unassembled WGS sequence"/>
</dbReference>
<dbReference type="PANTHER" id="PTHR30383">
    <property type="entry name" value="THIOESTERASE 1/PROTEASE 1/LYSOPHOSPHOLIPASE L1"/>
    <property type="match status" value="1"/>
</dbReference>
<keyword evidence="1" id="KW-0732">Signal</keyword>
<dbReference type="InterPro" id="IPR051532">
    <property type="entry name" value="Ester_Hydrolysis_Enzymes"/>
</dbReference>
<protein>
    <submittedName>
        <fullName evidence="3">Lysophospholipase L1</fullName>
    </submittedName>
</protein>
<dbReference type="Pfam" id="PF13472">
    <property type="entry name" value="Lipase_GDSL_2"/>
    <property type="match status" value="1"/>
</dbReference>
<dbReference type="InterPro" id="IPR036514">
    <property type="entry name" value="SGNH_hydro_sf"/>
</dbReference>
<gene>
    <name evidence="3" type="ORF">SAMN05421766_104679</name>
</gene>
<accession>A0ABY1KXF0</accession>
<evidence type="ECO:0000256" key="1">
    <source>
        <dbReference type="SAM" id="SignalP"/>
    </source>
</evidence>
<dbReference type="InterPro" id="IPR013830">
    <property type="entry name" value="SGNH_hydro"/>
</dbReference>
<feature type="signal peptide" evidence="1">
    <location>
        <begin position="1"/>
        <end position="17"/>
    </location>
</feature>
<feature type="domain" description="SGNH hydrolase-type esterase" evidence="2">
    <location>
        <begin position="53"/>
        <end position="202"/>
    </location>
</feature>
<dbReference type="Gene3D" id="3.40.50.1110">
    <property type="entry name" value="SGNH hydrolase"/>
    <property type="match status" value="1"/>
</dbReference>
<reference evidence="3 4" key="1">
    <citation type="submission" date="2017-01" db="EMBL/GenBank/DDBJ databases">
        <authorList>
            <person name="Varghese N."/>
            <person name="Submissions S."/>
        </authorList>
    </citation>
    <scope>NUCLEOTIDE SEQUENCE [LARGE SCALE GENOMIC DNA]</scope>
    <source>
        <strain evidence="3 4">DSM 2061</strain>
    </source>
</reference>
<dbReference type="RefSeq" id="WP_076456145.1">
    <property type="nucleotide sequence ID" value="NZ_FTOB01000004.1"/>
</dbReference>
<evidence type="ECO:0000313" key="4">
    <source>
        <dbReference type="Proteomes" id="UP000185728"/>
    </source>
</evidence>
<dbReference type="PANTHER" id="PTHR30383:SF5">
    <property type="entry name" value="SGNH HYDROLASE-TYPE ESTERASE DOMAIN-CONTAINING PROTEIN"/>
    <property type="match status" value="1"/>
</dbReference>
<comment type="caution">
    <text evidence="3">The sequence shown here is derived from an EMBL/GenBank/DDBJ whole genome shotgun (WGS) entry which is preliminary data.</text>
</comment>
<keyword evidence="4" id="KW-1185">Reference proteome</keyword>
<sequence>MKTPLIIFLLASFSLHAQNAFNKEVEAIVQKYDSLYDSSQESIVFTGSSSIRVWKDLQERFPEHQIINSGFGGSQAIDLLQFTDDLILRYHPKKVFIYEGDNDIQNKKRPKDIIRTLTAIKDSIFKENPQTEIVFISAKPSLARWKLRRKYKRLNRKMEKMTYTDGRLQYVDVWKPMLDGRKVKQDIFVEDGLHMNPKGYEIWYSVLKDYLN</sequence>
<dbReference type="SUPFAM" id="SSF52266">
    <property type="entry name" value="SGNH hydrolase"/>
    <property type="match status" value="1"/>
</dbReference>
<organism evidence="3 4">
    <name type="scientific">Zobellia uliginosa</name>
    <dbReference type="NCBI Taxonomy" id="143224"/>
    <lineage>
        <taxon>Bacteria</taxon>
        <taxon>Pseudomonadati</taxon>
        <taxon>Bacteroidota</taxon>
        <taxon>Flavobacteriia</taxon>
        <taxon>Flavobacteriales</taxon>
        <taxon>Flavobacteriaceae</taxon>
        <taxon>Zobellia</taxon>
    </lineage>
</organism>
<evidence type="ECO:0000259" key="2">
    <source>
        <dbReference type="Pfam" id="PF13472"/>
    </source>
</evidence>
<evidence type="ECO:0000313" key="3">
    <source>
        <dbReference type="EMBL" id="SIS89214.1"/>
    </source>
</evidence>
<feature type="chain" id="PRO_5047389235" evidence="1">
    <location>
        <begin position="18"/>
        <end position="212"/>
    </location>
</feature>